<organism evidence="8 9">
    <name type="scientific">Alcaligenes endophyticus</name>
    <dbReference type="NCBI Taxonomy" id="1929088"/>
    <lineage>
        <taxon>Bacteria</taxon>
        <taxon>Pseudomonadati</taxon>
        <taxon>Pseudomonadota</taxon>
        <taxon>Betaproteobacteria</taxon>
        <taxon>Burkholderiales</taxon>
        <taxon>Alcaligenaceae</taxon>
        <taxon>Alcaligenes</taxon>
    </lineage>
</organism>
<dbReference type="InterPro" id="IPR001678">
    <property type="entry name" value="MeTrfase_RsmB-F_NOP2_dom"/>
</dbReference>
<keyword evidence="2 5" id="KW-0808">Transferase</keyword>
<dbReference type="InterPro" id="IPR023267">
    <property type="entry name" value="RCMT"/>
</dbReference>
<evidence type="ECO:0000259" key="7">
    <source>
        <dbReference type="PROSITE" id="PS51686"/>
    </source>
</evidence>
<keyword evidence="3 5" id="KW-0949">S-adenosyl-L-methionine</keyword>
<gene>
    <name evidence="8" type="ORF">LMS43_10790</name>
</gene>
<proteinExistence type="inferred from homology"/>
<keyword evidence="4 5" id="KW-0694">RNA-binding</keyword>
<dbReference type="PRINTS" id="PR02008">
    <property type="entry name" value="RCMTFAMILY"/>
</dbReference>
<dbReference type="PROSITE" id="PS51686">
    <property type="entry name" value="SAM_MT_RSMB_NOP"/>
    <property type="match status" value="1"/>
</dbReference>
<evidence type="ECO:0000256" key="2">
    <source>
        <dbReference type="ARBA" id="ARBA00022679"/>
    </source>
</evidence>
<feature type="region of interest" description="Disordered" evidence="6">
    <location>
        <begin position="1"/>
        <end position="31"/>
    </location>
</feature>
<reference evidence="8" key="1">
    <citation type="submission" date="2021-11" db="EMBL/GenBank/DDBJ databases">
        <title>Draft genome sequence of Alcaligenes endophyticus type strain CCUG 75668T.</title>
        <authorList>
            <person name="Salva-Serra F."/>
            <person name="Duran R.E."/>
            <person name="Seeger M."/>
            <person name="Moore E.R.B."/>
            <person name="Jaen-Luchoro D."/>
        </authorList>
    </citation>
    <scope>NUCLEOTIDE SEQUENCE</scope>
    <source>
        <strain evidence="8">CCUG 75668</strain>
    </source>
</reference>
<dbReference type="InterPro" id="IPR054728">
    <property type="entry name" value="RsmB-like_ferredoxin"/>
</dbReference>
<comment type="caution">
    <text evidence="8">The sequence shown here is derived from an EMBL/GenBank/DDBJ whole genome shotgun (WGS) entry which is preliminary data.</text>
</comment>
<dbReference type="GO" id="GO:0008168">
    <property type="term" value="F:methyltransferase activity"/>
    <property type="evidence" value="ECO:0007669"/>
    <property type="project" value="UniProtKB-KW"/>
</dbReference>
<dbReference type="PANTHER" id="PTHR22807">
    <property type="entry name" value="NOP2 YEAST -RELATED NOL1/NOP2/FMU SUN DOMAIN-CONTAINING"/>
    <property type="match status" value="1"/>
</dbReference>
<dbReference type="Proteomes" id="UP001168613">
    <property type="component" value="Unassembled WGS sequence"/>
</dbReference>
<evidence type="ECO:0000256" key="6">
    <source>
        <dbReference type="SAM" id="MobiDB-lite"/>
    </source>
</evidence>
<protein>
    <submittedName>
        <fullName evidence="8">RsmB/NOP family class I SAM-dependent RNA methyltransferase</fullName>
    </submittedName>
</protein>
<dbReference type="GO" id="GO:0032259">
    <property type="term" value="P:methylation"/>
    <property type="evidence" value="ECO:0007669"/>
    <property type="project" value="UniProtKB-KW"/>
</dbReference>
<dbReference type="EMBL" id="JAJHNU010000003">
    <property type="protein sequence ID" value="MDN4121777.1"/>
    <property type="molecule type" value="Genomic_DNA"/>
</dbReference>
<feature type="binding site" evidence="5">
    <location>
        <position position="336"/>
    </location>
    <ligand>
        <name>S-adenosyl-L-methionine</name>
        <dbReference type="ChEBI" id="CHEBI:59789"/>
    </ligand>
</feature>
<accession>A0ABT8EKH1</accession>
<sequence length="455" mass="50920">MTPNKSKPARNEQRSGGARKTKPFVDAKRPQVATQSIAARRLEQVASALGEVLQWKHPADLALTRWARNHPKIGSRDRSEIREAVFAVLRNLRLFRHYAESGVGPSTRRLALLGLSQVFEADVLDSGLSADERAWVTHIRTINPQSLSVGLRLSLPEWLEARLQDIPESYKLMEAMNEQATLDLRVNPMKAERDTVLRQLQGGSMARFKPVATPYSPWGIRIEGRPSVAVWPQYEKGELEIQEEGSQLLTALVEPRRGEMVIDYCAGAGGKTLLLGALMRSTGRLYAFDVSATRLNKAKPRFARAGLSNVVPVVIQEQGDQRVRRLHGKAHRVLVDAPCSGLGTLRRNPDLKWRQHPESLAQYVQLQADILKQASVCVAPGGRLVYATCSFLAEENQAQVERFLAENPDFQLLDARLILKDKAPELELEDSYLILRTDKHNTDCFFAAVMERKSA</sequence>
<evidence type="ECO:0000256" key="1">
    <source>
        <dbReference type="ARBA" id="ARBA00022603"/>
    </source>
</evidence>
<dbReference type="SUPFAM" id="SSF53335">
    <property type="entry name" value="S-adenosyl-L-methionine-dependent methyltransferases"/>
    <property type="match status" value="1"/>
</dbReference>
<feature type="active site" description="Nucleophile" evidence="5">
    <location>
        <position position="389"/>
    </location>
</feature>
<evidence type="ECO:0000256" key="3">
    <source>
        <dbReference type="ARBA" id="ARBA00022691"/>
    </source>
</evidence>
<dbReference type="InterPro" id="IPR049560">
    <property type="entry name" value="MeTrfase_RsmB-F_NOP2_cat"/>
</dbReference>
<dbReference type="RefSeq" id="WP_266123213.1">
    <property type="nucleotide sequence ID" value="NZ_JAJHNU010000003.1"/>
</dbReference>
<evidence type="ECO:0000313" key="8">
    <source>
        <dbReference type="EMBL" id="MDN4121777.1"/>
    </source>
</evidence>
<evidence type="ECO:0000256" key="5">
    <source>
        <dbReference type="PROSITE-ProRule" id="PRU01023"/>
    </source>
</evidence>
<keyword evidence="1 5" id="KW-0489">Methyltransferase</keyword>
<evidence type="ECO:0000313" key="9">
    <source>
        <dbReference type="Proteomes" id="UP001168613"/>
    </source>
</evidence>
<keyword evidence="9" id="KW-1185">Reference proteome</keyword>
<feature type="binding site" evidence="5">
    <location>
        <position position="289"/>
    </location>
    <ligand>
        <name>S-adenosyl-L-methionine</name>
        <dbReference type="ChEBI" id="CHEBI:59789"/>
    </ligand>
</feature>
<feature type="domain" description="SAM-dependent MTase RsmB/NOP-type" evidence="7">
    <location>
        <begin position="172"/>
        <end position="453"/>
    </location>
</feature>
<comment type="caution">
    <text evidence="5">Lacks conserved residue(s) required for the propagation of feature annotation.</text>
</comment>
<comment type="similarity">
    <text evidence="5">Belongs to the class I-like SAM-binding methyltransferase superfamily. RsmB/NOP family.</text>
</comment>
<dbReference type="Pfam" id="PF01189">
    <property type="entry name" value="Methyltr_RsmB-F"/>
    <property type="match status" value="1"/>
</dbReference>
<dbReference type="PANTHER" id="PTHR22807:SF53">
    <property type="entry name" value="RIBOSOMAL RNA SMALL SUBUNIT METHYLTRANSFERASE B-RELATED"/>
    <property type="match status" value="1"/>
</dbReference>
<dbReference type="Gene3D" id="3.40.50.150">
    <property type="entry name" value="Vaccinia Virus protein VP39"/>
    <property type="match status" value="1"/>
</dbReference>
<evidence type="ECO:0000256" key="4">
    <source>
        <dbReference type="ARBA" id="ARBA00022884"/>
    </source>
</evidence>
<dbReference type="InterPro" id="IPR029063">
    <property type="entry name" value="SAM-dependent_MTases_sf"/>
</dbReference>
<dbReference type="Pfam" id="PF22458">
    <property type="entry name" value="RsmF-B_ferredox"/>
    <property type="match status" value="1"/>
</dbReference>
<name>A0ABT8EKH1_9BURK</name>